<evidence type="ECO:0000313" key="8">
    <source>
        <dbReference type="EMBL" id="KAA1012590.1"/>
    </source>
</evidence>
<protein>
    <submittedName>
        <fullName evidence="8">ABC transporter ATP-binding protein</fullName>
    </submittedName>
</protein>
<sequence length="277" mass="30544">MHAATFNPPRAERENSPVDVLQAGASSISCRNINVRFFTDRRSVTAIEGLSLDVAAGEFLTLLGPSGCGKSTFLRVVADLVKPSRGEISVLGAAPNVARARRDIGFVFQDAALLPWRTALQNVQLPLEVAGGKNRAGRATPRELLELVGLKGREDAYPHEMSGGMRQRVAIARALVSDPKVLLMDEPFGALDEITRDRLNEELRRVWKEMGLTTLFVTHSIYEAAFLGQRVLMLAANPGRVKEIVPVSLPEDRTLDIRETREFVELAAYLRRVLETC</sequence>
<name>A0A5B0HC09_9BURK</name>
<accession>A0A5B0HC09</accession>
<dbReference type="GO" id="GO:0005524">
    <property type="term" value="F:ATP binding"/>
    <property type="evidence" value="ECO:0007669"/>
    <property type="project" value="UniProtKB-KW"/>
</dbReference>
<dbReference type="Gene3D" id="3.40.50.300">
    <property type="entry name" value="P-loop containing nucleotide triphosphate hydrolases"/>
    <property type="match status" value="1"/>
</dbReference>
<dbReference type="EMBL" id="VTUZ01000006">
    <property type="protein sequence ID" value="KAA1012590.1"/>
    <property type="molecule type" value="Genomic_DNA"/>
</dbReference>
<dbReference type="InterPro" id="IPR027417">
    <property type="entry name" value="P-loop_NTPase"/>
</dbReference>
<dbReference type="AlphaFoldDB" id="A0A5B0HC09"/>
<evidence type="ECO:0000256" key="5">
    <source>
        <dbReference type="ARBA" id="ARBA00022741"/>
    </source>
</evidence>
<dbReference type="SMART" id="SM00382">
    <property type="entry name" value="AAA"/>
    <property type="match status" value="1"/>
</dbReference>
<dbReference type="PANTHER" id="PTHR42788">
    <property type="entry name" value="TAURINE IMPORT ATP-BINDING PROTEIN-RELATED"/>
    <property type="match status" value="1"/>
</dbReference>
<dbReference type="PROSITE" id="PS00211">
    <property type="entry name" value="ABC_TRANSPORTER_1"/>
    <property type="match status" value="1"/>
</dbReference>
<dbReference type="RefSeq" id="WP_149670108.1">
    <property type="nucleotide sequence ID" value="NZ_VTUZ01000006.1"/>
</dbReference>
<dbReference type="CDD" id="cd03293">
    <property type="entry name" value="ABC_NrtD_SsuB_transporters"/>
    <property type="match status" value="1"/>
</dbReference>
<dbReference type="InterPro" id="IPR003593">
    <property type="entry name" value="AAA+_ATPase"/>
</dbReference>
<evidence type="ECO:0000256" key="3">
    <source>
        <dbReference type="ARBA" id="ARBA00022475"/>
    </source>
</evidence>
<keyword evidence="6 8" id="KW-0067">ATP-binding</keyword>
<comment type="similarity">
    <text evidence="1">Belongs to the ABC transporter superfamily.</text>
</comment>
<dbReference type="InterPro" id="IPR003439">
    <property type="entry name" value="ABC_transporter-like_ATP-bd"/>
</dbReference>
<keyword evidence="2" id="KW-0813">Transport</keyword>
<dbReference type="Pfam" id="PF00005">
    <property type="entry name" value="ABC_tran"/>
    <property type="match status" value="1"/>
</dbReference>
<keyword evidence="4" id="KW-0997">Cell inner membrane</keyword>
<evidence type="ECO:0000256" key="6">
    <source>
        <dbReference type="ARBA" id="ARBA00022840"/>
    </source>
</evidence>
<reference evidence="8 9" key="1">
    <citation type="submission" date="2019-08" db="EMBL/GenBank/DDBJ databases">
        <title>Paraburkholderia sp. DCY113.</title>
        <authorList>
            <person name="Kang J."/>
        </authorList>
    </citation>
    <scope>NUCLEOTIDE SEQUENCE [LARGE SCALE GENOMIC DNA]</scope>
    <source>
        <strain evidence="8 9">DCY113</strain>
    </source>
</reference>
<keyword evidence="9" id="KW-1185">Reference proteome</keyword>
<organism evidence="8 9">
    <name type="scientific">Paraburkholderia panacisoli</name>
    <dbReference type="NCBI Taxonomy" id="2603818"/>
    <lineage>
        <taxon>Bacteria</taxon>
        <taxon>Pseudomonadati</taxon>
        <taxon>Pseudomonadota</taxon>
        <taxon>Betaproteobacteria</taxon>
        <taxon>Burkholderiales</taxon>
        <taxon>Burkholderiaceae</taxon>
        <taxon>Paraburkholderia</taxon>
    </lineage>
</organism>
<keyword evidence="3" id="KW-1003">Cell membrane</keyword>
<evidence type="ECO:0000313" key="9">
    <source>
        <dbReference type="Proteomes" id="UP000325273"/>
    </source>
</evidence>
<dbReference type="GO" id="GO:0016887">
    <property type="term" value="F:ATP hydrolysis activity"/>
    <property type="evidence" value="ECO:0007669"/>
    <property type="project" value="InterPro"/>
</dbReference>
<dbReference type="InterPro" id="IPR050166">
    <property type="entry name" value="ABC_transporter_ATP-bind"/>
</dbReference>
<dbReference type="SUPFAM" id="SSF52540">
    <property type="entry name" value="P-loop containing nucleoside triphosphate hydrolases"/>
    <property type="match status" value="1"/>
</dbReference>
<evidence type="ECO:0000259" key="7">
    <source>
        <dbReference type="PROSITE" id="PS50893"/>
    </source>
</evidence>
<dbReference type="Proteomes" id="UP000325273">
    <property type="component" value="Unassembled WGS sequence"/>
</dbReference>
<evidence type="ECO:0000256" key="1">
    <source>
        <dbReference type="ARBA" id="ARBA00005417"/>
    </source>
</evidence>
<dbReference type="PROSITE" id="PS50893">
    <property type="entry name" value="ABC_TRANSPORTER_2"/>
    <property type="match status" value="1"/>
</dbReference>
<feature type="domain" description="ABC transporter" evidence="7">
    <location>
        <begin position="30"/>
        <end position="257"/>
    </location>
</feature>
<proteinExistence type="inferred from homology"/>
<dbReference type="PANTHER" id="PTHR42788:SF13">
    <property type="entry name" value="ALIPHATIC SULFONATES IMPORT ATP-BINDING PROTEIN SSUB"/>
    <property type="match status" value="1"/>
</dbReference>
<dbReference type="InterPro" id="IPR017871">
    <property type="entry name" value="ABC_transporter-like_CS"/>
</dbReference>
<keyword evidence="5" id="KW-0547">Nucleotide-binding</keyword>
<comment type="caution">
    <text evidence="8">The sequence shown here is derived from an EMBL/GenBank/DDBJ whole genome shotgun (WGS) entry which is preliminary data.</text>
</comment>
<gene>
    <name evidence="8" type="ORF">FVF58_11955</name>
</gene>
<evidence type="ECO:0000256" key="4">
    <source>
        <dbReference type="ARBA" id="ARBA00022519"/>
    </source>
</evidence>
<evidence type="ECO:0000256" key="2">
    <source>
        <dbReference type="ARBA" id="ARBA00022448"/>
    </source>
</evidence>
<keyword evidence="4" id="KW-0472">Membrane</keyword>